<evidence type="ECO:0000313" key="8">
    <source>
        <dbReference type="Proteomes" id="UP000477386"/>
    </source>
</evidence>
<keyword evidence="8" id="KW-1185">Reference proteome</keyword>
<keyword evidence="5" id="KW-0472">Membrane</keyword>
<name>A0A6M0IFK5_9BACT</name>
<keyword evidence="2" id="KW-1003">Cell membrane</keyword>
<dbReference type="Proteomes" id="UP000477386">
    <property type="component" value="Unassembled WGS sequence"/>
</dbReference>
<dbReference type="NCBIfam" id="TIGR04283">
    <property type="entry name" value="glyco_like_mftF"/>
    <property type="match status" value="1"/>
</dbReference>
<proteinExistence type="predicted"/>
<sequence>MPSVSIIIPTLNEEQALPRTLRLLQRLHPEPLEIIIVDGGSTDRTIQFAEATNPCFRALHIVRAPQEGRAHQMNTGAAKASGDILCFLHADTTLPDDALRVIRHALADSGTVAGGFISIMRGPHTTRWLTSFHNYIKTYYAPLFFRPYLFFFKGARLLFGDQVIFCRRDQFINVGGYTDTLSIMEEADLLLKLIPFGRIRQVNRIVESSDRRVAKLGFWKANGLFLMIGFLWGIGYSPDRLKRWFSDIR</sequence>
<dbReference type="Gene3D" id="3.90.550.10">
    <property type="entry name" value="Spore Coat Polysaccharide Biosynthesis Protein SpsA, Chain A"/>
    <property type="match status" value="1"/>
</dbReference>
<evidence type="ECO:0000313" key="7">
    <source>
        <dbReference type="EMBL" id="NEU67046.1"/>
    </source>
</evidence>
<dbReference type="PANTHER" id="PTHR43646:SF2">
    <property type="entry name" value="GLYCOSYLTRANSFERASE 2-LIKE DOMAIN-CONTAINING PROTEIN"/>
    <property type="match status" value="1"/>
</dbReference>
<dbReference type="InterPro" id="IPR029044">
    <property type="entry name" value="Nucleotide-diphossugar_trans"/>
</dbReference>
<evidence type="ECO:0000256" key="4">
    <source>
        <dbReference type="ARBA" id="ARBA00022679"/>
    </source>
</evidence>
<dbReference type="InterPro" id="IPR026461">
    <property type="entry name" value="Trfase_2_rSAM/seldom_assoc"/>
</dbReference>
<keyword evidence="4 7" id="KW-0808">Transferase</keyword>
<evidence type="ECO:0000256" key="3">
    <source>
        <dbReference type="ARBA" id="ARBA00022676"/>
    </source>
</evidence>
<dbReference type="Pfam" id="PF00535">
    <property type="entry name" value="Glycos_transf_2"/>
    <property type="match status" value="1"/>
</dbReference>
<gene>
    <name evidence="7" type="ORF">GK091_09165</name>
</gene>
<dbReference type="GO" id="GO:0016757">
    <property type="term" value="F:glycosyltransferase activity"/>
    <property type="evidence" value="ECO:0007669"/>
    <property type="project" value="UniProtKB-KW"/>
</dbReference>
<evidence type="ECO:0000259" key="6">
    <source>
        <dbReference type="Pfam" id="PF00535"/>
    </source>
</evidence>
<dbReference type="PANTHER" id="PTHR43646">
    <property type="entry name" value="GLYCOSYLTRANSFERASE"/>
    <property type="match status" value="1"/>
</dbReference>
<dbReference type="GO" id="GO:0005886">
    <property type="term" value="C:plasma membrane"/>
    <property type="evidence" value="ECO:0007669"/>
    <property type="project" value="UniProtKB-SubCell"/>
</dbReference>
<dbReference type="AlphaFoldDB" id="A0A6M0IFK5"/>
<evidence type="ECO:0000256" key="1">
    <source>
        <dbReference type="ARBA" id="ARBA00004236"/>
    </source>
</evidence>
<keyword evidence="3" id="KW-0328">Glycosyltransferase</keyword>
<dbReference type="InterPro" id="IPR001173">
    <property type="entry name" value="Glyco_trans_2-like"/>
</dbReference>
<dbReference type="CDD" id="cd02522">
    <property type="entry name" value="GT_2_like_a"/>
    <property type="match status" value="1"/>
</dbReference>
<protein>
    <submittedName>
        <fullName evidence="7">Glycosyltransferase</fullName>
    </submittedName>
</protein>
<dbReference type="EMBL" id="JAAGNZ010000001">
    <property type="protein sequence ID" value="NEU67046.1"/>
    <property type="molecule type" value="Genomic_DNA"/>
</dbReference>
<accession>A0A6M0IFK5</accession>
<comment type="subcellular location">
    <subcellularLocation>
        <location evidence="1">Cell membrane</location>
    </subcellularLocation>
</comment>
<feature type="domain" description="Glycosyltransferase 2-like" evidence="6">
    <location>
        <begin position="5"/>
        <end position="153"/>
    </location>
</feature>
<organism evidence="7 8">
    <name type="scientific">Spirosoma agri</name>
    <dbReference type="NCBI Taxonomy" id="1987381"/>
    <lineage>
        <taxon>Bacteria</taxon>
        <taxon>Pseudomonadati</taxon>
        <taxon>Bacteroidota</taxon>
        <taxon>Cytophagia</taxon>
        <taxon>Cytophagales</taxon>
        <taxon>Cytophagaceae</taxon>
        <taxon>Spirosoma</taxon>
    </lineage>
</organism>
<dbReference type="SUPFAM" id="SSF53448">
    <property type="entry name" value="Nucleotide-diphospho-sugar transferases"/>
    <property type="match status" value="1"/>
</dbReference>
<reference evidence="7 8" key="1">
    <citation type="submission" date="2020-02" db="EMBL/GenBank/DDBJ databases">
        <title>Draft genome sequence of two Spirosoma agri KCTC 52727 and Spirosoma terrae KCTC 52035.</title>
        <authorList>
            <person name="Rojas J."/>
            <person name="Ambika Manirajan B."/>
            <person name="Ratering S."/>
            <person name="Suarez C."/>
            <person name="Schnell S."/>
        </authorList>
    </citation>
    <scope>NUCLEOTIDE SEQUENCE [LARGE SCALE GENOMIC DNA]</scope>
    <source>
        <strain evidence="7 8">KCTC 52727</strain>
    </source>
</reference>
<evidence type="ECO:0000256" key="5">
    <source>
        <dbReference type="ARBA" id="ARBA00023136"/>
    </source>
</evidence>
<comment type="caution">
    <text evidence="7">The sequence shown here is derived from an EMBL/GenBank/DDBJ whole genome shotgun (WGS) entry which is preliminary data.</text>
</comment>
<evidence type="ECO:0000256" key="2">
    <source>
        <dbReference type="ARBA" id="ARBA00022475"/>
    </source>
</evidence>
<dbReference type="RefSeq" id="WP_164036573.1">
    <property type="nucleotide sequence ID" value="NZ_JAAGNZ010000001.1"/>
</dbReference>